<evidence type="ECO:0000313" key="3">
    <source>
        <dbReference type="Proteomes" id="UP000182257"/>
    </source>
</evidence>
<evidence type="ECO:0000259" key="1">
    <source>
        <dbReference type="Pfam" id="PF26340"/>
    </source>
</evidence>
<sequence length="157" mass="18166">MSIRQAKIRGEIIVAKPVLLLSIIDGIDADVFPSNYIKLDDWLERRYSTLMELYMKDSQFDKPTDVSNPFWHLQSDGFWHLQCSGKPQEGVTPSRLWLKEKVVLAFFDDDLWILLQNKVWRQKLRDYIVEQKLTDDRRLGKIAAEGLGAIAALLFAA</sequence>
<dbReference type="EMBL" id="FNRF01000001">
    <property type="protein sequence ID" value="SEA02564.1"/>
    <property type="molecule type" value="Genomic_DNA"/>
</dbReference>
<dbReference type="AlphaFoldDB" id="A0A1H3XVB3"/>
<gene>
    <name evidence="2" type="ORF">SAMN05216462_0351</name>
</gene>
<dbReference type="InterPro" id="IPR058813">
    <property type="entry name" value="DNA-SBD_ScoMcrA"/>
</dbReference>
<proteinExistence type="predicted"/>
<dbReference type="Proteomes" id="UP000182257">
    <property type="component" value="Unassembled WGS sequence"/>
</dbReference>
<dbReference type="GO" id="GO:0004519">
    <property type="term" value="F:endonuclease activity"/>
    <property type="evidence" value="ECO:0007669"/>
    <property type="project" value="UniProtKB-KW"/>
</dbReference>
<keyword evidence="2" id="KW-0540">Nuclease</keyword>
<reference evidence="2 3" key="1">
    <citation type="submission" date="2016-10" db="EMBL/GenBank/DDBJ databases">
        <authorList>
            <person name="de Groot N.N."/>
        </authorList>
    </citation>
    <scope>NUCLEOTIDE SEQUENCE [LARGE SCALE GENOMIC DNA]</scope>
    <source>
        <strain evidence="2 3">D31d</strain>
    </source>
</reference>
<accession>A0A1H3XVB3</accession>
<organism evidence="2 3">
    <name type="scientific">Xylanibacter ruminicola</name>
    <name type="common">Prevotella ruminicola</name>
    <dbReference type="NCBI Taxonomy" id="839"/>
    <lineage>
        <taxon>Bacteria</taxon>
        <taxon>Pseudomonadati</taxon>
        <taxon>Bacteroidota</taxon>
        <taxon>Bacteroidia</taxon>
        <taxon>Bacteroidales</taxon>
        <taxon>Prevotellaceae</taxon>
        <taxon>Xylanibacter</taxon>
    </lineage>
</organism>
<protein>
    <submittedName>
        <fullName evidence="2">Putative restriction endonuclease</fullName>
    </submittedName>
</protein>
<keyword evidence="2" id="KW-0378">Hydrolase</keyword>
<dbReference type="Pfam" id="PF26340">
    <property type="entry name" value="DNA-SBD_ScoMcrA"/>
    <property type="match status" value="1"/>
</dbReference>
<feature type="domain" description="ScoMcrA-like DNA sulfur-binding" evidence="1">
    <location>
        <begin position="58"/>
        <end position="135"/>
    </location>
</feature>
<evidence type="ECO:0000313" key="2">
    <source>
        <dbReference type="EMBL" id="SEA02564.1"/>
    </source>
</evidence>
<name>A0A1H3XVB3_XYLRU</name>
<keyword evidence="2" id="KW-0255">Endonuclease</keyword>